<dbReference type="InterPro" id="IPR051131">
    <property type="entry name" value="NEK_Ser/Thr_kinase_NIMA"/>
</dbReference>
<keyword evidence="7" id="KW-0067">ATP-binding</keyword>
<dbReference type="Proteomes" id="UP000008068">
    <property type="component" value="Unassembled WGS sequence"/>
</dbReference>
<dbReference type="InterPro" id="IPR000719">
    <property type="entry name" value="Prot_kinase_dom"/>
</dbReference>
<organism evidence="12">
    <name type="scientific">Caenorhabditis brenneri</name>
    <name type="common">Nematode worm</name>
    <dbReference type="NCBI Taxonomy" id="135651"/>
    <lineage>
        <taxon>Eukaryota</taxon>
        <taxon>Metazoa</taxon>
        <taxon>Ecdysozoa</taxon>
        <taxon>Nematoda</taxon>
        <taxon>Chromadorea</taxon>
        <taxon>Rhabditida</taxon>
        <taxon>Rhabditina</taxon>
        <taxon>Rhabditomorpha</taxon>
        <taxon>Rhabditoidea</taxon>
        <taxon>Rhabditidae</taxon>
        <taxon>Peloderinae</taxon>
        <taxon>Caenorhabditis</taxon>
    </lineage>
</organism>
<dbReference type="InterPro" id="IPR011009">
    <property type="entry name" value="Kinase-like_dom_sf"/>
</dbReference>
<dbReference type="GO" id="GO:0004674">
    <property type="term" value="F:protein serine/threonine kinase activity"/>
    <property type="evidence" value="ECO:0007669"/>
    <property type="project" value="UniProtKB-KW"/>
</dbReference>
<dbReference type="SMART" id="SM00220">
    <property type="entry name" value="S_TKc"/>
    <property type="match status" value="1"/>
</dbReference>
<evidence type="ECO:0000256" key="6">
    <source>
        <dbReference type="ARBA" id="ARBA00022777"/>
    </source>
</evidence>
<name>G0NZQ2_CAEBE</name>
<dbReference type="EC" id="2.7.11.1" evidence="2"/>
<comment type="similarity">
    <text evidence="1">Belongs to the protein kinase superfamily. NEK Ser/Thr protein kinase family. NIMA subfamily.</text>
</comment>
<keyword evidence="3" id="KW-0723">Serine/threonine-protein kinase</keyword>
<feature type="domain" description="Protein kinase" evidence="10">
    <location>
        <begin position="1"/>
        <end position="173"/>
    </location>
</feature>
<comment type="catalytic activity">
    <reaction evidence="9">
        <text>L-seryl-[protein] + ATP = O-phospho-L-seryl-[protein] + ADP + H(+)</text>
        <dbReference type="Rhea" id="RHEA:17989"/>
        <dbReference type="Rhea" id="RHEA-COMP:9863"/>
        <dbReference type="Rhea" id="RHEA-COMP:11604"/>
        <dbReference type="ChEBI" id="CHEBI:15378"/>
        <dbReference type="ChEBI" id="CHEBI:29999"/>
        <dbReference type="ChEBI" id="CHEBI:30616"/>
        <dbReference type="ChEBI" id="CHEBI:83421"/>
        <dbReference type="ChEBI" id="CHEBI:456216"/>
        <dbReference type="EC" id="2.7.11.1"/>
    </reaction>
</comment>
<dbReference type="PROSITE" id="PS00108">
    <property type="entry name" value="PROTEIN_KINASE_ST"/>
    <property type="match status" value="1"/>
</dbReference>
<dbReference type="Pfam" id="PF00069">
    <property type="entry name" value="Pkinase"/>
    <property type="match status" value="1"/>
</dbReference>
<dbReference type="STRING" id="135651.G0NZQ2"/>
<sequence length="186" mass="21078">MDKYEKVRLVGRGAFGACWLCRDKNDASEILIALDHLHSKHIVHRDLKPQNVLMNREKTILKLSDFGISNDFGPNKYVIGTPNYLSPETCEGRPYTRKSDVWSLGCVLYELVQLERAFDGESLPAIVMKITQGKLKPMGEHVSNEVKSLVNTLLETNEKSRPNVSELLGDPIFLPYLVTKNFLIFS</sequence>
<dbReference type="HOGENOM" id="CLU_000288_63_23_1"/>
<dbReference type="AlphaFoldDB" id="G0NZQ2"/>
<evidence type="ECO:0000256" key="7">
    <source>
        <dbReference type="ARBA" id="ARBA00022840"/>
    </source>
</evidence>
<dbReference type="OMA" id="WMEIHAN"/>
<dbReference type="InParanoid" id="G0NZQ2"/>
<evidence type="ECO:0000259" key="10">
    <source>
        <dbReference type="PROSITE" id="PS50011"/>
    </source>
</evidence>
<dbReference type="PANTHER" id="PTHR44899">
    <property type="entry name" value="CAMK FAMILY PROTEIN KINASE"/>
    <property type="match status" value="1"/>
</dbReference>
<keyword evidence="5" id="KW-0547">Nucleotide-binding</keyword>
<evidence type="ECO:0000256" key="9">
    <source>
        <dbReference type="ARBA" id="ARBA00048679"/>
    </source>
</evidence>
<gene>
    <name evidence="11" type="ORF">CAEBREN_03040</name>
</gene>
<evidence type="ECO:0000256" key="5">
    <source>
        <dbReference type="ARBA" id="ARBA00022741"/>
    </source>
</evidence>
<keyword evidence="6" id="KW-0418">Kinase</keyword>
<evidence type="ECO:0000256" key="8">
    <source>
        <dbReference type="ARBA" id="ARBA00047899"/>
    </source>
</evidence>
<dbReference type="InterPro" id="IPR008271">
    <property type="entry name" value="Ser/Thr_kinase_AS"/>
</dbReference>
<reference evidence="12" key="1">
    <citation type="submission" date="2011-07" db="EMBL/GenBank/DDBJ databases">
        <authorList>
            <consortium name="Caenorhabditis brenneri Sequencing and Analysis Consortium"/>
            <person name="Wilson R.K."/>
        </authorList>
    </citation>
    <scope>NUCLEOTIDE SEQUENCE [LARGE SCALE GENOMIC DNA]</scope>
    <source>
        <strain evidence="12">PB2801</strain>
    </source>
</reference>
<comment type="catalytic activity">
    <reaction evidence="8">
        <text>L-threonyl-[protein] + ATP = O-phospho-L-threonyl-[protein] + ADP + H(+)</text>
        <dbReference type="Rhea" id="RHEA:46608"/>
        <dbReference type="Rhea" id="RHEA-COMP:11060"/>
        <dbReference type="Rhea" id="RHEA-COMP:11605"/>
        <dbReference type="ChEBI" id="CHEBI:15378"/>
        <dbReference type="ChEBI" id="CHEBI:30013"/>
        <dbReference type="ChEBI" id="CHEBI:30616"/>
        <dbReference type="ChEBI" id="CHEBI:61977"/>
        <dbReference type="ChEBI" id="CHEBI:456216"/>
        <dbReference type="EC" id="2.7.11.1"/>
    </reaction>
</comment>
<evidence type="ECO:0000313" key="11">
    <source>
        <dbReference type="EMBL" id="EGT41248.1"/>
    </source>
</evidence>
<dbReference type="OrthoDB" id="248923at2759"/>
<evidence type="ECO:0000256" key="3">
    <source>
        <dbReference type="ARBA" id="ARBA00022527"/>
    </source>
</evidence>
<keyword evidence="4" id="KW-0808">Transferase</keyword>
<accession>G0NZQ2</accession>
<dbReference type="Gene3D" id="1.10.510.10">
    <property type="entry name" value="Transferase(Phosphotransferase) domain 1"/>
    <property type="match status" value="1"/>
</dbReference>
<evidence type="ECO:0000256" key="1">
    <source>
        <dbReference type="ARBA" id="ARBA00010886"/>
    </source>
</evidence>
<evidence type="ECO:0000256" key="2">
    <source>
        <dbReference type="ARBA" id="ARBA00012513"/>
    </source>
</evidence>
<dbReference type="SUPFAM" id="SSF56112">
    <property type="entry name" value="Protein kinase-like (PK-like)"/>
    <property type="match status" value="1"/>
</dbReference>
<dbReference type="PROSITE" id="PS50011">
    <property type="entry name" value="PROTEIN_KINASE_DOM"/>
    <property type="match status" value="1"/>
</dbReference>
<dbReference type="GO" id="GO:0005524">
    <property type="term" value="F:ATP binding"/>
    <property type="evidence" value="ECO:0007669"/>
    <property type="project" value="UniProtKB-KW"/>
</dbReference>
<evidence type="ECO:0000256" key="4">
    <source>
        <dbReference type="ARBA" id="ARBA00022679"/>
    </source>
</evidence>
<dbReference type="eggNOG" id="KOG0589">
    <property type="taxonomic scope" value="Eukaryota"/>
</dbReference>
<keyword evidence="12" id="KW-1185">Reference proteome</keyword>
<dbReference type="EMBL" id="GL379991">
    <property type="protein sequence ID" value="EGT41248.1"/>
    <property type="molecule type" value="Genomic_DNA"/>
</dbReference>
<protein>
    <recommendedName>
        <fullName evidence="2">non-specific serine/threonine protein kinase</fullName>
        <ecNumber evidence="2">2.7.11.1</ecNumber>
    </recommendedName>
</protein>
<proteinExistence type="inferred from homology"/>
<dbReference type="PANTHER" id="PTHR44899:SF3">
    <property type="entry name" value="SERINE_THREONINE-PROTEIN KINASE NEK1"/>
    <property type="match status" value="1"/>
</dbReference>
<evidence type="ECO:0000313" key="12">
    <source>
        <dbReference type="Proteomes" id="UP000008068"/>
    </source>
</evidence>